<evidence type="ECO:0000256" key="4">
    <source>
        <dbReference type="ARBA" id="ARBA00022989"/>
    </source>
</evidence>
<keyword evidence="4 6" id="KW-1133">Transmembrane helix</keyword>
<dbReference type="InterPro" id="IPR025857">
    <property type="entry name" value="MacB_PCD"/>
</dbReference>
<dbReference type="InterPro" id="IPR050250">
    <property type="entry name" value="Macrolide_Exporter_MacB"/>
</dbReference>
<evidence type="ECO:0000256" key="5">
    <source>
        <dbReference type="ARBA" id="ARBA00023136"/>
    </source>
</evidence>
<dbReference type="Proteomes" id="UP000557307">
    <property type="component" value="Unassembled WGS sequence"/>
</dbReference>
<name>A0A840TWG7_9BACT</name>
<dbReference type="GO" id="GO:0022857">
    <property type="term" value="F:transmembrane transporter activity"/>
    <property type="evidence" value="ECO:0007669"/>
    <property type="project" value="TreeGrafter"/>
</dbReference>
<feature type="transmembrane region" description="Helical" evidence="6">
    <location>
        <begin position="778"/>
        <end position="798"/>
    </location>
</feature>
<dbReference type="Pfam" id="PF12704">
    <property type="entry name" value="MacB_PCD"/>
    <property type="match status" value="2"/>
</dbReference>
<keyword evidence="10" id="KW-1185">Reference proteome</keyword>
<gene>
    <name evidence="9" type="ORF">HNQ92_003763</name>
</gene>
<feature type="domain" description="ABC3 transporter permease C-terminal" evidence="7">
    <location>
        <begin position="697"/>
        <end position="810"/>
    </location>
</feature>
<evidence type="ECO:0000256" key="1">
    <source>
        <dbReference type="ARBA" id="ARBA00004651"/>
    </source>
</evidence>
<feature type="transmembrane region" description="Helical" evidence="6">
    <location>
        <begin position="21"/>
        <end position="41"/>
    </location>
</feature>
<evidence type="ECO:0000313" key="9">
    <source>
        <dbReference type="EMBL" id="MBB5285603.1"/>
    </source>
</evidence>
<feature type="transmembrane region" description="Helical" evidence="6">
    <location>
        <begin position="698"/>
        <end position="718"/>
    </location>
</feature>
<dbReference type="PANTHER" id="PTHR30572">
    <property type="entry name" value="MEMBRANE COMPONENT OF TRANSPORTER-RELATED"/>
    <property type="match status" value="1"/>
</dbReference>
<evidence type="ECO:0000259" key="7">
    <source>
        <dbReference type="Pfam" id="PF02687"/>
    </source>
</evidence>
<proteinExistence type="predicted"/>
<dbReference type="Pfam" id="PF02687">
    <property type="entry name" value="FtsX"/>
    <property type="match status" value="2"/>
</dbReference>
<keyword evidence="3 6" id="KW-0812">Transmembrane</keyword>
<organism evidence="9 10">
    <name type="scientific">Rhabdobacter roseus</name>
    <dbReference type="NCBI Taxonomy" id="1655419"/>
    <lineage>
        <taxon>Bacteria</taxon>
        <taxon>Pseudomonadati</taxon>
        <taxon>Bacteroidota</taxon>
        <taxon>Cytophagia</taxon>
        <taxon>Cytophagales</taxon>
        <taxon>Cytophagaceae</taxon>
        <taxon>Rhabdobacter</taxon>
    </lineage>
</organism>
<evidence type="ECO:0000256" key="6">
    <source>
        <dbReference type="SAM" id="Phobius"/>
    </source>
</evidence>
<reference evidence="9 10" key="1">
    <citation type="submission" date="2020-08" db="EMBL/GenBank/DDBJ databases">
        <title>Genomic Encyclopedia of Type Strains, Phase IV (KMG-IV): sequencing the most valuable type-strain genomes for metagenomic binning, comparative biology and taxonomic classification.</title>
        <authorList>
            <person name="Goeker M."/>
        </authorList>
    </citation>
    <scope>NUCLEOTIDE SEQUENCE [LARGE SCALE GENOMIC DNA]</scope>
    <source>
        <strain evidence="9 10">DSM 105074</strain>
    </source>
</reference>
<feature type="transmembrane region" description="Helical" evidence="6">
    <location>
        <begin position="730"/>
        <end position="758"/>
    </location>
</feature>
<evidence type="ECO:0000256" key="2">
    <source>
        <dbReference type="ARBA" id="ARBA00022475"/>
    </source>
</evidence>
<feature type="transmembrane region" description="Helical" evidence="6">
    <location>
        <begin position="299"/>
        <end position="319"/>
    </location>
</feature>
<feature type="domain" description="ABC3 transporter permease C-terminal" evidence="7">
    <location>
        <begin position="305"/>
        <end position="418"/>
    </location>
</feature>
<dbReference type="InterPro" id="IPR003838">
    <property type="entry name" value="ABC3_permease_C"/>
</dbReference>
<dbReference type="EMBL" id="JACHGF010000006">
    <property type="protein sequence ID" value="MBB5285603.1"/>
    <property type="molecule type" value="Genomic_DNA"/>
</dbReference>
<dbReference type="RefSeq" id="WP_184175944.1">
    <property type="nucleotide sequence ID" value="NZ_JACHGF010000006.1"/>
</dbReference>
<dbReference type="PANTHER" id="PTHR30572:SF18">
    <property type="entry name" value="ABC-TYPE MACROLIDE FAMILY EXPORT SYSTEM PERMEASE COMPONENT 2"/>
    <property type="match status" value="1"/>
</dbReference>
<feature type="transmembrane region" description="Helical" evidence="6">
    <location>
        <begin position="355"/>
        <end position="374"/>
    </location>
</feature>
<dbReference type="AlphaFoldDB" id="A0A840TWG7"/>
<feature type="transmembrane region" description="Helical" evidence="6">
    <location>
        <begin position="438"/>
        <end position="461"/>
    </location>
</feature>
<protein>
    <submittedName>
        <fullName evidence="9">Putative ABC transport system permease protein</fullName>
    </submittedName>
</protein>
<evidence type="ECO:0000256" key="3">
    <source>
        <dbReference type="ARBA" id="ARBA00022692"/>
    </source>
</evidence>
<accession>A0A840TWG7</accession>
<feature type="domain" description="MacB-like periplasmic core" evidence="8">
    <location>
        <begin position="449"/>
        <end position="618"/>
    </location>
</feature>
<evidence type="ECO:0000313" key="10">
    <source>
        <dbReference type="Proteomes" id="UP000557307"/>
    </source>
</evidence>
<keyword evidence="2" id="KW-1003">Cell membrane</keyword>
<evidence type="ECO:0000259" key="8">
    <source>
        <dbReference type="Pfam" id="PF12704"/>
    </source>
</evidence>
<comment type="caution">
    <text evidence="9">The sequence shown here is derived from an EMBL/GenBank/DDBJ whole genome shotgun (WGS) entry which is preliminary data.</text>
</comment>
<feature type="transmembrane region" description="Helical" evidence="6">
    <location>
        <begin position="394"/>
        <end position="417"/>
    </location>
</feature>
<dbReference type="GO" id="GO:0005886">
    <property type="term" value="C:plasma membrane"/>
    <property type="evidence" value="ECO:0007669"/>
    <property type="project" value="UniProtKB-SubCell"/>
</dbReference>
<sequence>MIRNYLKIAWRNVQKSKLFSAINVFGLSVGMTCCMLLLLYIRSELSFDRHHAFAEDIYLLRSENWRNGDKMDNPRAPSPYAQAIKAEYPEVVQVTRLWPNFVESQALLKIQEPGQAVKSFYETKGYQVDSTFFDVFSYDFLEGNARTALADPQSVVLSEEVARKLFGEVPALGRTIRIGGSSGYGESFNVTGVYRNESTRSHIDARYFLPMTAGWVGGFLRDQPQDFTNNNMFFTYVRLREGTNAAQFTQKLPAFVEKYARQDLKAAGVEKYLFLLPVSDIHLFSRINAIVTPTTSTTYLYVLASIALFTLLIACINFMNLATARSVKRAAEVGMRKVMGAGQGSLIGQFLGESMVLTFLALLVAVAGVVLFLPAFNQMADKALALQDLLQPEILLAFVGLAFLTGLLAGSYPAFYLSVFNPLDVIKGRFVNSVSATALRRGLVVCQFVISIGLVVATLVIQKQIQFMHDQPLGFTKEQQVVIPLRSDKARQAYHALREEILQNNQITAASGTSYYPGITNASDLSLYRPDQSVNESALVKTNWVAPDFMQTMGFTMVAGRMLSEQFPGDTNSRMVVNEATLRKFGIPLDKAVGTRLNFPEGDGSIYPLEIVGVVKDFHFADLHQAIEPYAFFLHLGNDFRYLIAHVNTHDVGQVLPALEAKWNALMPGEPFTYSFLDEDFQRNYAADARTARIVNSFTLISILISCLGLFGLATFAAQQRTKEIGVRKVLGADITSIVALLSGDFIKLVLIALVLATPLTWYVMEQWLQDFAYKISIQWWMFVLAGTLAVVIALLTVSSQAIKAALMNPVKSLRSE</sequence>
<keyword evidence="5 6" id="KW-0472">Membrane</keyword>
<feature type="domain" description="MacB-like periplasmic core" evidence="8">
    <location>
        <begin position="20"/>
        <end position="253"/>
    </location>
</feature>
<comment type="subcellular location">
    <subcellularLocation>
        <location evidence="1">Cell membrane</location>
        <topology evidence="1">Multi-pass membrane protein</topology>
    </subcellularLocation>
</comment>